<evidence type="ECO:0000313" key="2">
    <source>
        <dbReference type="EMBL" id="KAL2037679.1"/>
    </source>
</evidence>
<dbReference type="SUPFAM" id="SSF49777">
    <property type="entry name" value="PEBP-like"/>
    <property type="match status" value="1"/>
</dbReference>
<accession>A0ABR3ZVP8</accession>
<evidence type="ECO:0000256" key="1">
    <source>
        <dbReference type="SAM" id="SignalP"/>
    </source>
</evidence>
<dbReference type="PANTHER" id="PTHR11362:SF148">
    <property type="entry name" value="CARBOXYPEPTIDASE Y INHIBITOR"/>
    <property type="match status" value="1"/>
</dbReference>
<feature type="signal peptide" evidence="1">
    <location>
        <begin position="1"/>
        <end position="22"/>
    </location>
</feature>
<dbReference type="InterPro" id="IPR035810">
    <property type="entry name" value="PEBP_euk"/>
</dbReference>
<comment type="caution">
    <text evidence="2">The sequence shown here is derived from an EMBL/GenBank/DDBJ whole genome shotgun (WGS) entry which is preliminary data.</text>
</comment>
<dbReference type="EMBL" id="JBEFKJ010000038">
    <property type="protein sequence ID" value="KAL2037679.1"/>
    <property type="molecule type" value="Genomic_DNA"/>
</dbReference>
<evidence type="ECO:0008006" key="4">
    <source>
        <dbReference type="Google" id="ProtNLM"/>
    </source>
</evidence>
<gene>
    <name evidence="2" type="ORF">N7G274_009624</name>
</gene>
<dbReference type="Pfam" id="PF01161">
    <property type="entry name" value="PBP"/>
    <property type="match status" value="1"/>
</dbReference>
<evidence type="ECO:0000313" key="3">
    <source>
        <dbReference type="Proteomes" id="UP001590950"/>
    </source>
</evidence>
<keyword evidence="1" id="KW-0732">Signal</keyword>
<proteinExistence type="predicted"/>
<protein>
    <recommendedName>
        <fullName evidence="4">PEBP-like protein</fullName>
    </recommendedName>
</protein>
<feature type="chain" id="PRO_5046150455" description="PEBP-like protein" evidence="1">
    <location>
        <begin position="23"/>
        <end position="252"/>
    </location>
</feature>
<organism evidence="2 3">
    <name type="scientific">Stereocaulon virgatum</name>
    <dbReference type="NCBI Taxonomy" id="373712"/>
    <lineage>
        <taxon>Eukaryota</taxon>
        <taxon>Fungi</taxon>
        <taxon>Dikarya</taxon>
        <taxon>Ascomycota</taxon>
        <taxon>Pezizomycotina</taxon>
        <taxon>Lecanoromycetes</taxon>
        <taxon>OSLEUM clade</taxon>
        <taxon>Lecanoromycetidae</taxon>
        <taxon>Lecanorales</taxon>
        <taxon>Lecanorineae</taxon>
        <taxon>Stereocaulaceae</taxon>
        <taxon>Stereocaulon</taxon>
    </lineage>
</organism>
<dbReference type="InterPro" id="IPR008914">
    <property type="entry name" value="PEBP"/>
</dbReference>
<dbReference type="InterPro" id="IPR036610">
    <property type="entry name" value="PEBP-like_sf"/>
</dbReference>
<dbReference type="CDD" id="cd00866">
    <property type="entry name" value="PEBP_euk"/>
    <property type="match status" value="1"/>
</dbReference>
<reference evidence="2 3" key="1">
    <citation type="submission" date="2024-09" db="EMBL/GenBank/DDBJ databases">
        <title>Rethinking Asexuality: The Enigmatic Case of Functional Sexual Genes in Lepraria (Stereocaulaceae).</title>
        <authorList>
            <person name="Doellman M."/>
            <person name="Sun Y."/>
            <person name="Barcenas-Pena A."/>
            <person name="Lumbsch H.T."/>
            <person name="Grewe F."/>
        </authorList>
    </citation>
    <scope>NUCLEOTIDE SEQUENCE [LARGE SCALE GENOMIC DNA]</scope>
    <source>
        <strain evidence="2 3">Mercado 3170</strain>
    </source>
</reference>
<name>A0ABR3ZVP8_9LECA</name>
<sequence length="252" mass="27407">MHYVTFSLAFLLFAGLQQLCGAFSPWAHAPQVPFYGGETSTSKGTREALKEAGVIPDVLDDFDPSVSITLAYPNKHKSVNLGNRLKPKAVKSQPVFTIHVSGIAPTRTTKDNAAYVLVLTDPDATSRTEPVKAQMCHWIATNITAENISKDSLGALTSLPSFEIKIGSGGSGIQELMPYFPPAPPPKTGYHRYVFVLLAPAANDEPSGHLEKPRDRPQWGYGKIGAGVREWAAENDLIAVGANFFYSRHKKQ</sequence>
<dbReference type="PANTHER" id="PTHR11362">
    <property type="entry name" value="PHOSPHATIDYLETHANOLAMINE-BINDING PROTEIN"/>
    <property type="match status" value="1"/>
</dbReference>
<dbReference type="Proteomes" id="UP001590950">
    <property type="component" value="Unassembled WGS sequence"/>
</dbReference>
<keyword evidence="3" id="KW-1185">Reference proteome</keyword>
<dbReference type="Gene3D" id="3.90.280.10">
    <property type="entry name" value="PEBP-like"/>
    <property type="match status" value="1"/>
</dbReference>